<dbReference type="RefSeq" id="WP_046958363.1">
    <property type="nucleotide sequence ID" value="NZ_LCYN01000009.1"/>
</dbReference>
<feature type="region of interest" description="Disordered" evidence="1">
    <location>
        <begin position="121"/>
        <end position="155"/>
    </location>
</feature>
<proteinExistence type="predicted"/>
<evidence type="ECO:0000313" key="4">
    <source>
        <dbReference type="Proteomes" id="UP000035350"/>
    </source>
</evidence>
<reference evidence="4" key="2">
    <citation type="submission" date="2015-04" db="EMBL/GenBank/DDBJ databases">
        <title>Draft Genome Sequences of Eight Spore-Forming Food Isolates of Bacillus cereus Genome sequencing.</title>
        <authorList>
            <person name="Krawcyk A.O."/>
            <person name="de Jong A."/>
            <person name="Eijlander R.T."/>
            <person name="Berendsen E.M."/>
            <person name="Holsappel S."/>
            <person name="Wells-Bennik M."/>
            <person name="Kuipers O.P."/>
        </authorList>
    </citation>
    <scope>NUCLEOTIDE SEQUENCE [LARGE SCALE GENOMIC DNA]</scope>
    <source>
        <strain evidence="4">B4147</strain>
    </source>
</reference>
<dbReference type="EMBL" id="LCYN01000009">
    <property type="protein sequence ID" value="KKZ97694.1"/>
    <property type="molecule type" value="Genomic_DNA"/>
</dbReference>
<feature type="compositionally biased region" description="Low complexity" evidence="1">
    <location>
        <begin position="134"/>
        <end position="148"/>
    </location>
</feature>
<dbReference type="AlphaFoldDB" id="A0A0G8CE13"/>
<organism evidence="3 4">
    <name type="scientific">Bacillus wiedmannii</name>
    <dbReference type="NCBI Taxonomy" id="1890302"/>
    <lineage>
        <taxon>Bacteria</taxon>
        <taxon>Bacillati</taxon>
        <taxon>Bacillota</taxon>
        <taxon>Bacilli</taxon>
        <taxon>Bacillales</taxon>
        <taxon>Bacillaceae</taxon>
        <taxon>Bacillus</taxon>
        <taxon>Bacillus cereus group</taxon>
    </lineage>
</organism>
<dbReference type="Pfam" id="PF03992">
    <property type="entry name" value="ABM"/>
    <property type="match status" value="1"/>
</dbReference>
<accession>A0A0G8CE13</accession>
<dbReference type="PATRIC" id="fig|1396.433.peg.725"/>
<evidence type="ECO:0000313" key="3">
    <source>
        <dbReference type="EMBL" id="KKZ97694.1"/>
    </source>
</evidence>
<evidence type="ECO:0000259" key="2">
    <source>
        <dbReference type="PROSITE" id="PS51725"/>
    </source>
</evidence>
<gene>
    <name evidence="3" type="ORF">B4147_3221</name>
</gene>
<evidence type="ECO:0000256" key="1">
    <source>
        <dbReference type="SAM" id="MobiDB-lite"/>
    </source>
</evidence>
<dbReference type="InterPro" id="IPR050404">
    <property type="entry name" value="Heme-degrading_MO"/>
</dbReference>
<feature type="domain" description="ABM" evidence="2">
    <location>
        <begin position="56"/>
        <end position="143"/>
    </location>
</feature>
<dbReference type="PANTHER" id="PTHR34474">
    <property type="entry name" value="SIGNAL TRANSDUCTION PROTEIN TRAP"/>
    <property type="match status" value="1"/>
</dbReference>
<dbReference type="InterPro" id="IPR007138">
    <property type="entry name" value="ABM_dom"/>
</dbReference>
<comment type="caution">
    <text evidence="3">The sequence shown here is derived from an EMBL/GenBank/DDBJ whole genome shotgun (WGS) entry which is preliminary data.</text>
</comment>
<dbReference type="SUPFAM" id="SSF54909">
    <property type="entry name" value="Dimeric alpha+beta barrel"/>
    <property type="match status" value="1"/>
</dbReference>
<dbReference type="Gene3D" id="3.30.70.100">
    <property type="match status" value="1"/>
</dbReference>
<dbReference type="Proteomes" id="UP000035350">
    <property type="component" value="Unassembled WGS sequence"/>
</dbReference>
<dbReference type="PROSITE" id="PS51725">
    <property type="entry name" value="ABM"/>
    <property type="match status" value="1"/>
</dbReference>
<dbReference type="PANTHER" id="PTHR34474:SF2">
    <property type="entry name" value="SIGNAL TRANSDUCTION PROTEIN TRAP"/>
    <property type="match status" value="1"/>
</dbReference>
<sequence length="171" mass="19565">MKAIISYETPLEQAHFTAKNNEKDMFYKENTEESVEGSLQYDVLDAVGEFKGQPGYIVCNNISVTDEGRPVFENRFKNRAGLIENEPGFQAIRVLRPLSNDTYVILTMWETEQNFKDWTESRSFENAHKKRPAQAEGQGQAQDQAQAHPHAEQQKSIFSRPSFVTTFDVLV</sequence>
<dbReference type="InterPro" id="IPR011008">
    <property type="entry name" value="Dimeric_a/b-barrel"/>
</dbReference>
<name>A0A0G8CE13_9BACI</name>
<protein>
    <recommendedName>
        <fullName evidence="2">ABM domain-containing protein</fullName>
    </recommendedName>
</protein>
<reference evidence="3 4" key="1">
    <citation type="journal article" date="2015" name="Genome Announc.">
        <title>Next-Generation Whole-Genome Sequencing of Eight Strains of Bacillus cereus, Isolated from Food.</title>
        <authorList>
            <person name="Krawczyk A.O."/>
            <person name="de Jong A."/>
            <person name="Eijlander R.T."/>
            <person name="Berendsen E.M."/>
            <person name="Holsappel S."/>
            <person name="Wells-Bennik M.H."/>
            <person name="Kuipers O.P."/>
        </authorList>
    </citation>
    <scope>NUCLEOTIDE SEQUENCE [LARGE SCALE GENOMIC DNA]</scope>
    <source>
        <strain evidence="3 4">B4147</strain>
    </source>
</reference>